<evidence type="ECO:0000313" key="1">
    <source>
        <dbReference type="EMBL" id="MBB5830737.1"/>
    </source>
</evidence>
<dbReference type="Proteomes" id="UP000588158">
    <property type="component" value="Unassembled WGS sequence"/>
</dbReference>
<evidence type="ECO:0000313" key="2">
    <source>
        <dbReference type="Proteomes" id="UP000588158"/>
    </source>
</evidence>
<accession>A0A841A9W3</accession>
<comment type="caution">
    <text evidence="1">The sequence shown here is derived from an EMBL/GenBank/DDBJ whole genome shotgun (WGS) entry which is preliminary data.</text>
</comment>
<dbReference type="AlphaFoldDB" id="A0A841A9W3"/>
<dbReference type="EMBL" id="JACHLZ010000001">
    <property type="protein sequence ID" value="MBB5830737.1"/>
    <property type="molecule type" value="Genomic_DNA"/>
</dbReference>
<name>A0A841A9W3_9MICO</name>
<proteinExistence type="predicted"/>
<gene>
    <name evidence="1" type="ORF">HNR70_000550</name>
</gene>
<sequence>MSRAVDPAVHARPAVPTRDAQRAWLAALRPRTAQLEFVANDESAADPLLARLAHLPSILTVGVGPGNGCSRPRPTAVVHRFAYDREILRALEELGGLFAEESSAPPWTELGDVDLVLRDAQGRAIGATVAHERMLIDEDHDPGDENSRLR</sequence>
<protein>
    <submittedName>
        <fullName evidence="1">Uncharacterized protein</fullName>
    </submittedName>
</protein>
<organism evidence="1 2">
    <name type="scientific">Brachybacterium aquaticum</name>
    <dbReference type="NCBI Taxonomy" id="1432564"/>
    <lineage>
        <taxon>Bacteria</taxon>
        <taxon>Bacillati</taxon>
        <taxon>Actinomycetota</taxon>
        <taxon>Actinomycetes</taxon>
        <taxon>Micrococcales</taxon>
        <taxon>Dermabacteraceae</taxon>
        <taxon>Brachybacterium</taxon>
    </lineage>
</organism>
<reference evidence="1 2" key="1">
    <citation type="submission" date="2020-08" db="EMBL/GenBank/DDBJ databases">
        <title>Sequencing the genomes of 1000 actinobacteria strains.</title>
        <authorList>
            <person name="Klenk H.-P."/>
        </authorList>
    </citation>
    <scope>NUCLEOTIDE SEQUENCE [LARGE SCALE GENOMIC DNA]</scope>
    <source>
        <strain evidence="1 2">DSM 28796</strain>
    </source>
</reference>
<keyword evidence="2" id="KW-1185">Reference proteome</keyword>
<dbReference type="RefSeq" id="WP_184324311.1">
    <property type="nucleotide sequence ID" value="NZ_JACHLZ010000001.1"/>
</dbReference>